<dbReference type="Gene3D" id="3.40.50.2020">
    <property type="match status" value="2"/>
</dbReference>
<dbReference type="PANTHER" id="PTHR10210:SF32">
    <property type="entry name" value="RIBOSE-PHOSPHATE PYROPHOSPHOKINASE 2"/>
    <property type="match status" value="1"/>
</dbReference>
<feature type="domain" description="Ribose-phosphate pyrophosphokinase N-terminal" evidence="10">
    <location>
        <begin position="18"/>
        <end position="166"/>
    </location>
</feature>
<dbReference type="GO" id="GO:0005737">
    <property type="term" value="C:cytoplasm"/>
    <property type="evidence" value="ECO:0007669"/>
    <property type="project" value="TreeGrafter"/>
</dbReference>
<evidence type="ECO:0000259" key="10">
    <source>
        <dbReference type="Pfam" id="PF13793"/>
    </source>
</evidence>
<evidence type="ECO:0000256" key="1">
    <source>
        <dbReference type="ARBA" id="ARBA00013247"/>
    </source>
</evidence>
<evidence type="ECO:0000259" key="9">
    <source>
        <dbReference type="Pfam" id="PF00156"/>
    </source>
</evidence>
<evidence type="ECO:0000313" key="11">
    <source>
        <dbReference type="EMBL" id="AOZ96313.1"/>
    </source>
</evidence>
<dbReference type="AlphaFoldDB" id="A0A1D9P1D5"/>
<dbReference type="InterPro" id="IPR000836">
    <property type="entry name" value="PRTase_dom"/>
</dbReference>
<evidence type="ECO:0000256" key="2">
    <source>
        <dbReference type="ARBA" id="ARBA00022679"/>
    </source>
</evidence>
<dbReference type="GO" id="GO:0002189">
    <property type="term" value="C:ribose phosphate diphosphokinase complex"/>
    <property type="evidence" value="ECO:0007669"/>
    <property type="project" value="TreeGrafter"/>
</dbReference>
<name>A0A1D9P1D5_9FIRM</name>
<keyword evidence="4" id="KW-0547">Nucleotide-binding</keyword>
<dbReference type="NCBIfam" id="NF005299">
    <property type="entry name" value="PRK06827.1"/>
    <property type="match status" value="1"/>
</dbReference>
<dbReference type="OrthoDB" id="9777067at2"/>
<dbReference type="NCBIfam" id="TIGR01251">
    <property type="entry name" value="ribP_PPkin"/>
    <property type="match status" value="1"/>
</dbReference>
<dbReference type="GO" id="GO:0006015">
    <property type="term" value="P:5-phosphoribose 1-diphosphate biosynthetic process"/>
    <property type="evidence" value="ECO:0007669"/>
    <property type="project" value="TreeGrafter"/>
</dbReference>
<proteinExistence type="inferred from homology"/>
<keyword evidence="3 8" id="KW-0545">Nucleotide biosynthesis</keyword>
<comment type="catalytic activity">
    <reaction evidence="7">
        <text>D-ribose 5-phosphate + ATP = 5-phospho-alpha-D-ribose 1-diphosphate + AMP + H(+)</text>
        <dbReference type="Rhea" id="RHEA:15609"/>
        <dbReference type="ChEBI" id="CHEBI:15378"/>
        <dbReference type="ChEBI" id="CHEBI:30616"/>
        <dbReference type="ChEBI" id="CHEBI:58017"/>
        <dbReference type="ChEBI" id="CHEBI:78346"/>
        <dbReference type="ChEBI" id="CHEBI:456215"/>
        <dbReference type="EC" id="2.7.6.1"/>
    </reaction>
</comment>
<dbReference type="EC" id="2.7.6.1" evidence="1"/>
<dbReference type="Pfam" id="PF13793">
    <property type="entry name" value="Pribosyltran_N"/>
    <property type="match status" value="1"/>
</dbReference>
<gene>
    <name evidence="11" type="ORF">bhn_I1279</name>
</gene>
<dbReference type="Pfam" id="PF00156">
    <property type="entry name" value="Pribosyltran"/>
    <property type="match status" value="1"/>
</dbReference>
<dbReference type="GO" id="GO:0000287">
    <property type="term" value="F:magnesium ion binding"/>
    <property type="evidence" value="ECO:0007669"/>
    <property type="project" value="InterPro"/>
</dbReference>
<keyword evidence="2" id="KW-0808">Transferase</keyword>
<evidence type="ECO:0000256" key="5">
    <source>
        <dbReference type="ARBA" id="ARBA00022777"/>
    </source>
</evidence>
<organism evidence="11 12">
    <name type="scientific">Butyrivibrio hungatei</name>
    <dbReference type="NCBI Taxonomy" id="185008"/>
    <lineage>
        <taxon>Bacteria</taxon>
        <taxon>Bacillati</taxon>
        <taxon>Bacillota</taxon>
        <taxon>Clostridia</taxon>
        <taxon>Lachnospirales</taxon>
        <taxon>Lachnospiraceae</taxon>
        <taxon>Butyrivibrio</taxon>
    </lineage>
</organism>
<dbReference type="SUPFAM" id="SSF53271">
    <property type="entry name" value="PRTase-like"/>
    <property type="match status" value="2"/>
</dbReference>
<evidence type="ECO:0000256" key="8">
    <source>
        <dbReference type="RuleBase" id="RU004324"/>
    </source>
</evidence>
<dbReference type="Proteomes" id="UP000179284">
    <property type="component" value="Chromosome I"/>
</dbReference>
<evidence type="ECO:0000256" key="3">
    <source>
        <dbReference type="ARBA" id="ARBA00022727"/>
    </source>
</evidence>
<accession>A0A1D9P1D5</accession>
<sequence>MPDFHKLEGTIPVAPLSLIVMESAKELGDSVDRYISEFRHDLYKMPENDPAFHGYVKSTYQTAYSLDRFGSGEAKCTINESVRGSDVYILTDVCNYSITYKMYNYINHKSPDDHYQDLKRVIGAITGKAKRINVIMPFLYEGRQHKRNGMESLDAAQMFKELHDMGISNFITFDAHDPRISNAKPLGGFDNFLASYQFMKALLSHIDDLVVDKDHLTVISPDEGALDRAVYFANVIGADTGMFYKRRDYAHVVNGTNPIVAHEFLGSDISGRDVIVIDDMISSGSSMIDTAKQLKNMGAKRVFICTTFGLFTDGMHKFDEGYKNGYFDAVITTNLTYMNEEITSREYVFIADMGKFLATIIDFLNHDASMSTVNMPTDKIHEIVGKYNSGCKTPEELFE</sequence>
<keyword evidence="12" id="KW-1185">Reference proteome</keyword>
<dbReference type="EMBL" id="CP017831">
    <property type="protein sequence ID" value="AOZ96313.1"/>
    <property type="molecule type" value="Genomic_DNA"/>
</dbReference>
<keyword evidence="5" id="KW-0418">Kinase</keyword>
<dbReference type="GO" id="GO:0016301">
    <property type="term" value="F:kinase activity"/>
    <property type="evidence" value="ECO:0007669"/>
    <property type="project" value="UniProtKB-KW"/>
</dbReference>
<reference evidence="12" key="1">
    <citation type="submission" date="2016-10" db="EMBL/GenBank/DDBJ databases">
        <title>The complete genome sequence of the rumen bacterium Butyrivibrio hungatei MB2003.</title>
        <authorList>
            <person name="Palevich N."/>
            <person name="Kelly W.J."/>
            <person name="Leahy S.C."/>
            <person name="Altermann E."/>
            <person name="Rakonjac J."/>
            <person name="Attwood G.T."/>
        </authorList>
    </citation>
    <scope>NUCLEOTIDE SEQUENCE [LARGE SCALE GENOMIC DNA]</scope>
    <source>
        <strain evidence="12">MB2003</strain>
    </source>
</reference>
<dbReference type="GO" id="GO:0005524">
    <property type="term" value="F:ATP binding"/>
    <property type="evidence" value="ECO:0007669"/>
    <property type="project" value="UniProtKB-KW"/>
</dbReference>
<feature type="domain" description="Phosphoribosyltransferase" evidence="9">
    <location>
        <begin position="200"/>
        <end position="308"/>
    </location>
</feature>
<evidence type="ECO:0000256" key="6">
    <source>
        <dbReference type="ARBA" id="ARBA00022840"/>
    </source>
</evidence>
<dbReference type="GO" id="GO:0004749">
    <property type="term" value="F:ribose phosphate diphosphokinase activity"/>
    <property type="evidence" value="ECO:0007669"/>
    <property type="project" value="UniProtKB-EC"/>
</dbReference>
<dbReference type="RefSeq" id="WP_071176014.1">
    <property type="nucleotide sequence ID" value="NZ_CP017831.1"/>
</dbReference>
<dbReference type="InterPro" id="IPR029057">
    <property type="entry name" value="PRTase-like"/>
</dbReference>
<comment type="similarity">
    <text evidence="8">Belongs to the ribose-phosphate pyrophosphokinase family.</text>
</comment>
<protein>
    <recommendedName>
        <fullName evidence="1">ribose-phosphate diphosphokinase</fullName>
        <ecNumber evidence="1">2.7.6.1</ecNumber>
    </recommendedName>
</protein>
<dbReference type="CDD" id="cd06223">
    <property type="entry name" value="PRTases_typeI"/>
    <property type="match status" value="1"/>
</dbReference>
<evidence type="ECO:0000256" key="4">
    <source>
        <dbReference type="ARBA" id="ARBA00022741"/>
    </source>
</evidence>
<dbReference type="GO" id="GO:0006164">
    <property type="term" value="P:purine nucleotide biosynthetic process"/>
    <property type="evidence" value="ECO:0007669"/>
    <property type="project" value="TreeGrafter"/>
</dbReference>
<dbReference type="InterPro" id="IPR029099">
    <property type="entry name" value="Pribosyltran_N"/>
</dbReference>
<dbReference type="KEGG" id="bhu:bhn_I1279"/>
<evidence type="ECO:0000313" key="12">
    <source>
        <dbReference type="Proteomes" id="UP000179284"/>
    </source>
</evidence>
<keyword evidence="6" id="KW-0067">ATP-binding</keyword>
<dbReference type="PANTHER" id="PTHR10210">
    <property type="entry name" value="RIBOSE-PHOSPHATE DIPHOSPHOKINASE FAMILY MEMBER"/>
    <property type="match status" value="1"/>
</dbReference>
<evidence type="ECO:0000256" key="7">
    <source>
        <dbReference type="ARBA" id="ARBA00049535"/>
    </source>
</evidence>
<dbReference type="InterPro" id="IPR005946">
    <property type="entry name" value="Rib-P_diPkinase"/>
</dbReference>